<feature type="region of interest" description="Disordered" evidence="1">
    <location>
        <begin position="25"/>
        <end position="53"/>
    </location>
</feature>
<dbReference type="Proteomes" id="UP001583172">
    <property type="component" value="Unassembled WGS sequence"/>
</dbReference>
<evidence type="ECO:0000313" key="2">
    <source>
        <dbReference type="EMBL" id="KAL1839276.1"/>
    </source>
</evidence>
<sequence>MFVDQGTDHLVPSSAPDITISANMEAPGEQSPLQSRPKLDFTTPPSFQPRKAADGLRVNRRHRTDGPLPAEVRNAFLVEEQPRMAASQPHLHGQDCFTILHRIVNLLHRSLKPKEEIVREIAADYRENATKLLQNLSMRHDQEKKGIFAALRRASQTLFSIFSSAKQDLAVLIENIRGMDITHTGDVLTRPALTQKLDAVAKLCRARLRDNGTELPDGEGLNGPDHDELQHSYQQRLMNALHGVDDQTRDSLDKIASEVDDFIQQCLEGKMGVIVQREENAPEKPAKKVENADEALEVLLDGILDSLKDNGENGSH</sequence>
<organism evidence="2 3">
    <name type="scientific">Humicola insolens</name>
    <name type="common">Soft-rot fungus</name>
    <dbReference type="NCBI Taxonomy" id="85995"/>
    <lineage>
        <taxon>Eukaryota</taxon>
        <taxon>Fungi</taxon>
        <taxon>Dikarya</taxon>
        <taxon>Ascomycota</taxon>
        <taxon>Pezizomycotina</taxon>
        <taxon>Sordariomycetes</taxon>
        <taxon>Sordariomycetidae</taxon>
        <taxon>Sordariales</taxon>
        <taxon>Chaetomiaceae</taxon>
        <taxon>Mycothermus</taxon>
    </lineage>
</organism>
<evidence type="ECO:0000313" key="3">
    <source>
        <dbReference type="Proteomes" id="UP001583172"/>
    </source>
</evidence>
<dbReference type="EMBL" id="JAZGSY010000166">
    <property type="protein sequence ID" value="KAL1839276.1"/>
    <property type="molecule type" value="Genomic_DNA"/>
</dbReference>
<reference evidence="2 3" key="1">
    <citation type="journal article" date="2024" name="Commun. Biol.">
        <title>Comparative genomic analysis of thermophilic fungi reveals convergent evolutionary adaptations and gene losses.</title>
        <authorList>
            <person name="Steindorff A.S."/>
            <person name="Aguilar-Pontes M.V."/>
            <person name="Robinson A.J."/>
            <person name="Andreopoulos B."/>
            <person name="LaButti K."/>
            <person name="Kuo A."/>
            <person name="Mondo S."/>
            <person name="Riley R."/>
            <person name="Otillar R."/>
            <person name="Haridas S."/>
            <person name="Lipzen A."/>
            <person name="Grimwood J."/>
            <person name="Schmutz J."/>
            <person name="Clum A."/>
            <person name="Reid I.D."/>
            <person name="Moisan M.C."/>
            <person name="Butler G."/>
            <person name="Nguyen T.T.M."/>
            <person name="Dewar K."/>
            <person name="Conant G."/>
            <person name="Drula E."/>
            <person name="Henrissat B."/>
            <person name="Hansel C."/>
            <person name="Singer S."/>
            <person name="Hutchinson M.I."/>
            <person name="de Vries R.P."/>
            <person name="Natvig D.O."/>
            <person name="Powell A.J."/>
            <person name="Tsang A."/>
            <person name="Grigoriev I.V."/>
        </authorList>
    </citation>
    <scope>NUCLEOTIDE SEQUENCE [LARGE SCALE GENOMIC DNA]</scope>
    <source>
        <strain evidence="2 3">CBS 620.91</strain>
    </source>
</reference>
<protein>
    <submittedName>
        <fullName evidence="2">Uncharacterized protein</fullName>
    </submittedName>
</protein>
<gene>
    <name evidence="2" type="ORF">VTJ49DRAFT_1676</name>
</gene>
<evidence type="ECO:0000256" key="1">
    <source>
        <dbReference type="SAM" id="MobiDB-lite"/>
    </source>
</evidence>
<proteinExistence type="predicted"/>
<keyword evidence="3" id="KW-1185">Reference proteome</keyword>
<accession>A0ABR3VD06</accession>
<name>A0ABR3VD06_HUMIN</name>
<comment type="caution">
    <text evidence="2">The sequence shown here is derived from an EMBL/GenBank/DDBJ whole genome shotgun (WGS) entry which is preliminary data.</text>
</comment>